<dbReference type="OrthoDB" id="9905773at2759"/>
<dbReference type="AlphaFoldDB" id="W5LYK7"/>
<dbReference type="Proteomes" id="UP000018468">
    <property type="component" value="Unassembled WGS sequence"/>
</dbReference>
<dbReference type="PANTHER" id="PTHR28584:SF1">
    <property type="entry name" value="PROTEIN FAM228B"/>
    <property type="match status" value="1"/>
</dbReference>
<evidence type="ECO:0000256" key="1">
    <source>
        <dbReference type="ARBA" id="ARBA00007753"/>
    </source>
</evidence>
<evidence type="ECO:0000313" key="3">
    <source>
        <dbReference type="Proteomes" id="UP000018468"/>
    </source>
</evidence>
<keyword evidence="3" id="KW-1185">Reference proteome</keyword>
<dbReference type="Ensembl" id="ENSLOCT00000001218.1">
    <property type="protein sequence ID" value="ENSLOCP00000001214.1"/>
    <property type="gene ID" value="ENSLOCG00000001077.1"/>
</dbReference>
<dbReference type="HOGENOM" id="CLU_1128753_0_0_1"/>
<organism evidence="2 3">
    <name type="scientific">Lepisosteus oculatus</name>
    <name type="common">Spotted gar</name>
    <dbReference type="NCBI Taxonomy" id="7918"/>
    <lineage>
        <taxon>Eukaryota</taxon>
        <taxon>Metazoa</taxon>
        <taxon>Chordata</taxon>
        <taxon>Craniata</taxon>
        <taxon>Vertebrata</taxon>
        <taxon>Euteleostomi</taxon>
        <taxon>Actinopterygii</taxon>
        <taxon>Neopterygii</taxon>
        <taxon>Holostei</taxon>
        <taxon>Semionotiformes</taxon>
        <taxon>Lepisosteidae</taxon>
        <taxon>Lepisosteus</taxon>
    </lineage>
</organism>
<dbReference type="CTD" id="653140"/>
<dbReference type="GeneTree" id="ENSGT00940000171406"/>
<name>W5LYK7_LEPOC</name>
<dbReference type="GeneID" id="107075918"/>
<reference evidence="2" key="2">
    <citation type="submission" date="2025-08" db="UniProtKB">
        <authorList>
            <consortium name="Ensembl"/>
        </authorList>
    </citation>
    <scope>IDENTIFICATION</scope>
</reference>
<dbReference type="KEGG" id="loc:107075918"/>
<dbReference type="PANTHER" id="PTHR28584">
    <property type="entry name" value="FAMILY WITH SEQUENCE SIMILARITY 228 MEMBER A"/>
    <property type="match status" value="1"/>
</dbReference>
<comment type="similarity">
    <text evidence="1">Belongs to the FAM228 family.</text>
</comment>
<dbReference type="InterPro" id="IPR040046">
    <property type="entry name" value="FAM228"/>
</dbReference>
<proteinExistence type="inferred from homology"/>
<reference evidence="3" key="1">
    <citation type="submission" date="2011-12" db="EMBL/GenBank/DDBJ databases">
        <title>The Draft Genome of Lepisosteus oculatus.</title>
        <authorList>
            <consortium name="The Broad Institute Genome Assembly &amp; Analysis Group"/>
            <consortium name="Computational R&amp;D Group"/>
            <consortium name="and Sequencing Platform"/>
            <person name="Di Palma F."/>
            <person name="Alfoldi J."/>
            <person name="Johnson J."/>
            <person name="Berlin A."/>
            <person name="Gnerre S."/>
            <person name="Jaffe D."/>
            <person name="MacCallum I."/>
            <person name="Young S."/>
            <person name="Walker B.J."/>
            <person name="Lander E.S."/>
            <person name="Lindblad-Toh K."/>
        </authorList>
    </citation>
    <scope>NUCLEOTIDE SEQUENCE [LARGE SCALE GENOMIC DNA]</scope>
</reference>
<dbReference type="InParanoid" id="W5LYK7"/>
<dbReference type="eggNOG" id="ENOG502S14E">
    <property type="taxonomic scope" value="Eukaryota"/>
</dbReference>
<sequence>MPVKVKNTISKGSIIMHSTDPILFQNSDTKEPAPQPLRNLDKDQVVSMSGSRRSHSARNKIPWVSDCVLKRKDAVDWLSRNPFTRMQAKLHAENHEAQLLAQSVLDTENGFVKELDNYLNYRDVLELRKKELLHKKWKECVSEPIQKQIKEHINKYCYQEAEQMRSMFLQYLDYCNTKGFVFLKDYDPREYNPFLLHINRPHYFKVSTPILEDPLLIQHQDRMKEKGIVLQCQTGTERRPVELQIK</sequence>
<protein>
    <submittedName>
        <fullName evidence="2">Family with sequence similarity 228 member B</fullName>
    </submittedName>
</protein>
<dbReference type="Bgee" id="ENSLOCG00000001077">
    <property type="expression patterns" value="Expressed in embryo and 12 other cell types or tissues"/>
</dbReference>
<dbReference type="OMA" id="RYNASEY"/>
<evidence type="ECO:0000313" key="2">
    <source>
        <dbReference type="Ensembl" id="ENSLOCP00000001214.1"/>
    </source>
</evidence>
<dbReference type="STRING" id="7918.ENSLOCP00000001214"/>
<reference evidence="2" key="3">
    <citation type="submission" date="2025-09" db="UniProtKB">
        <authorList>
            <consortium name="Ensembl"/>
        </authorList>
    </citation>
    <scope>IDENTIFICATION</scope>
</reference>
<accession>W5LYK7</accession>